<dbReference type="PANTHER" id="PTHR45947:SF3">
    <property type="entry name" value="SULFOQUINOVOSYL TRANSFERASE SQD2"/>
    <property type="match status" value="1"/>
</dbReference>
<dbReference type="RefSeq" id="WP_109940379.1">
    <property type="nucleotide sequence ID" value="NZ_CP176366.1"/>
</dbReference>
<dbReference type="InterPro" id="IPR028098">
    <property type="entry name" value="Glyco_trans_4-like_N"/>
</dbReference>
<feature type="domain" description="Glycosyl transferase family 1" evidence="1">
    <location>
        <begin position="196"/>
        <end position="353"/>
    </location>
</feature>
<dbReference type="InterPro" id="IPR050194">
    <property type="entry name" value="Glycosyltransferase_grp1"/>
</dbReference>
<keyword evidence="4" id="KW-1185">Reference proteome</keyword>
<accession>A0A2V2N5H7</accession>
<reference evidence="3 4" key="1">
    <citation type="submission" date="2018-05" db="EMBL/GenBank/DDBJ databases">
        <title>Draft genome of Methanospirillum stamsii Pt1.</title>
        <authorList>
            <person name="Dueholm M.S."/>
            <person name="Nielsen P.H."/>
            <person name="Bakmann L.F."/>
            <person name="Otzen D.E."/>
        </authorList>
    </citation>
    <scope>NUCLEOTIDE SEQUENCE [LARGE SCALE GENOMIC DNA]</scope>
    <source>
        <strain evidence="3 4">Pt1</strain>
    </source>
</reference>
<sequence>MTGERYKIAIFCWENLHGDRVGGLSNASTYLAQALAKDHEVHFFTRGDEDFEMNGVYYHVFRPSGTNIIDYCANLSRGLVDRFYQFDSPPFDVIHFHDWHVTEALHLLQHRPTVFSYHSTEFGRNGNVHGDWWEYHEICSKEWYAGLIARRCTMVSWTLRSEVIDLYKVDPAKVHVIPNGVVKEQFDVSIDPGSIKEKFGLHYSTPLISYIGRMAYQKGPDILVDAIPLIREKHWNAAFILAGDGGMRDWLMDRTRGWPVQFPGFITDSEYVRLLHASDIIVIPSRNEPFGIILLEAWSANRPVVVSRVGGLAENVEHGVTGLVVDTTPEGIAWGVNYYLDNQNDRIRMARGGYIQVDKRFFWDSIKDHMMYVYREAMI</sequence>
<dbReference type="GeneID" id="97611180"/>
<dbReference type="Proteomes" id="UP000245934">
    <property type="component" value="Unassembled WGS sequence"/>
</dbReference>
<dbReference type="AlphaFoldDB" id="A0A2V2N5H7"/>
<name>A0A2V2N5H7_9EURY</name>
<keyword evidence="3" id="KW-0808">Transferase</keyword>
<evidence type="ECO:0000259" key="1">
    <source>
        <dbReference type="Pfam" id="PF00534"/>
    </source>
</evidence>
<proteinExistence type="predicted"/>
<dbReference type="EMBL" id="QGMZ01000014">
    <property type="protein sequence ID" value="PWR75069.1"/>
    <property type="molecule type" value="Genomic_DNA"/>
</dbReference>
<dbReference type="CDD" id="cd03801">
    <property type="entry name" value="GT4_PimA-like"/>
    <property type="match status" value="1"/>
</dbReference>
<comment type="caution">
    <text evidence="3">The sequence shown here is derived from an EMBL/GenBank/DDBJ whole genome shotgun (WGS) entry which is preliminary data.</text>
</comment>
<protein>
    <submittedName>
        <fullName evidence="3">Glycosyltransferase family 1 protein</fullName>
    </submittedName>
</protein>
<dbReference type="Gene3D" id="3.40.50.2000">
    <property type="entry name" value="Glycogen Phosphorylase B"/>
    <property type="match status" value="2"/>
</dbReference>
<dbReference type="SUPFAM" id="SSF53756">
    <property type="entry name" value="UDP-Glycosyltransferase/glycogen phosphorylase"/>
    <property type="match status" value="1"/>
</dbReference>
<dbReference type="PANTHER" id="PTHR45947">
    <property type="entry name" value="SULFOQUINOVOSYL TRANSFERASE SQD2"/>
    <property type="match status" value="1"/>
</dbReference>
<evidence type="ECO:0000313" key="4">
    <source>
        <dbReference type="Proteomes" id="UP000245934"/>
    </source>
</evidence>
<dbReference type="GO" id="GO:0016757">
    <property type="term" value="F:glycosyltransferase activity"/>
    <property type="evidence" value="ECO:0007669"/>
    <property type="project" value="InterPro"/>
</dbReference>
<dbReference type="OrthoDB" id="132546at2157"/>
<feature type="domain" description="Glycosyltransferase subfamily 4-like N-terminal" evidence="2">
    <location>
        <begin position="21"/>
        <end position="182"/>
    </location>
</feature>
<dbReference type="InterPro" id="IPR001296">
    <property type="entry name" value="Glyco_trans_1"/>
</dbReference>
<evidence type="ECO:0000259" key="2">
    <source>
        <dbReference type="Pfam" id="PF13439"/>
    </source>
</evidence>
<dbReference type="Pfam" id="PF13439">
    <property type="entry name" value="Glyco_transf_4"/>
    <property type="match status" value="1"/>
</dbReference>
<dbReference type="Pfam" id="PF00534">
    <property type="entry name" value="Glycos_transf_1"/>
    <property type="match status" value="1"/>
</dbReference>
<evidence type="ECO:0000313" key="3">
    <source>
        <dbReference type="EMBL" id="PWR75069.1"/>
    </source>
</evidence>
<gene>
    <name evidence="3" type="ORF">DLD82_06885</name>
</gene>
<organism evidence="3 4">
    <name type="scientific">Methanospirillum stamsii</name>
    <dbReference type="NCBI Taxonomy" id="1277351"/>
    <lineage>
        <taxon>Archaea</taxon>
        <taxon>Methanobacteriati</taxon>
        <taxon>Methanobacteriota</taxon>
        <taxon>Stenosarchaea group</taxon>
        <taxon>Methanomicrobia</taxon>
        <taxon>Methanomicrobiales</taxon>
        <taxon>Methanospirillaceae</taxon>
        <taxon>Methanospirillum</taxon>
    </lineage>
</organism>